<dbReference type="Proteomes" id="UP000256629">
    <property type="component" value="Unassembled WGS sequence"/>
</dbReference>
<protein>
    <submittedName>
        <fullName evidence="2">Gliding motility-associated-like protein</fullName>
    </submittedName>
</protein>
<dbReference type="InterPro" id="IPR035234">
    <property type="entry name" value="IgGFc-bd_N"/>
</dbReference>
<comment type="caution">
    <text evidence="2">The sequence shown here is derived from an EMBL/GenBank/DDBJ whole genome shotgun (WGS) entry which is preliminary data.</text>
</comment>
<dbReference type="EMBL" id="QRDX01000009">
    <property type="protein sequence ID" value="RED44951.1"/>
    <property type="molecule type" value="Genomic_DNA"/>
</dbReference>
<dbReference type="SUPFAM" id="SSF103647">
    <property type="entry name" value="TSP type-3 repeat"/>
    <property type="match status" value="1"/>
</dbReference>
<keyword evidence="3" id="KW-1185">Reference proteome</keyword>
<dbReference type="InterPro" id="IPR026341">
    <property type="entry name" value="T9SS_type_B"/>
</dbReference>
<dbReference type="Pfam" id="PF13585">
    <property type="entry name" value="CHU_C"/>
    <property type="match status" value="1"/>
</dbReference>
<name>A0A3D9H719_9FLAO</name>
<evidence type="ECO:0000313" key="2">
    <source>
        <dbReference type="EMBL" id="RED44951.1"/>
    </source>
</evidence>
<accession>A0A3D9H719</accession>
<dbReference type="InterPro" id="IPR028974">
    <property type="entry name" value="TSP_type-3_rpt"/>
</dbReference>
<dbReference type="RefSeq" id="WP_116525036.1">
    <property type="nucleotide sequence ID" value="NZ_QRDX01000009.1"/>
</dbReference>
<proteinExistence type="predicted"/>
<dbReference type="InterPro" id="IPR018247">
    <property type="entry name" value="EF_Hand_1_Ca_BS"/>
</dbReference>
<feature type="domain" description="IgGFc-binding protein N-terminal" evidence="1">
    <location>
        <begin position="144"/>
        <end position="451"/>
    </location>
</feature>
<dbReference type="Pfam" id="PF17517">
    <property type="entry name" value="IgGFc_binding"/>
    <property type="match status" value="1"/>
</dbReference>
<evidence type="ECO:0000313" key="3">
    <source>
        <dbReference type="Proteomes" id="UP000256629"/>
    </source>
</evidence>
<reference evidence="2 3" key="1">
    <citation type="submission" date="2018-07" db="EMBL/GenBank/DDBJ databases">
        <title>Genomic Encyclopedia of Type Strains, Phase III (KMG-III): the genomes of soil and plant-associated and newly described type strains.</title>
        <authorList>
            <person name="Whitman W."/>
        </authorList>
    </citation>
    <scope>NUCLEOTIDE SEQUENCE [LARGE SCALE GENOMIC DNA]</scope>
    <source>
        <strain evidence="2 3">CECT 8487</strain>
    </source>
</reference>
<dbReference type="OrthoDB" id="9765926at2"/>
<evidence type="ECO:0000259" key="1">
    <source>
        <dbReference type="Pfam" id="PF17517"/>
    </source>
</evidence>
<dbReference type="PROSITE" id="PS00018">
    <property type="entry name" value="EF_HAND_1"/>
    <property type="match status" value="1"/>
</dbReference>
<sequence length="1925" mass="209826">MQTSSLLRNLLFVLVLLFSSIGYSQLSKKHYIPPLTESGDGSSAPQDQYIYISTPSNLPVNITIKPVGLGTNGHINGSVSKNNPFIYSIGTGRDTQLFVNHNETSSIKSNKGYIIEAQDLIYVSVRINAGSQAGALVSKGENGLGTTFRIGAFTNQAGRTSRIQNGVTTYSENLMSFLCVMATEDNTTITFSDIDNNTEVENFSGTFPYDRVLNKGESYCIAMNSYSAVYPNNNKTGLIGSLITSNKPIVVNCGSANGSFDAGNGRDYGIDQIVDYSKVGTEYIFVKGNGTNAWENVLIVAHTNNTTININGDTTPIATINAGEFYVIEGDQYINNNMYVLTSEPVFAYQGIGGLNSDGQPSQANQGLFFVPPLNCEARGNLDNIADITSIGGLTYTGGINIVSKTGSTVSVNGTAISGGSPVTGKPDYVTYQLTGLSGNISVESTDELYVSYFNQNGVATSGSFYSGFPSAPEINFDVDFTPKGNCIGNDLKLSVANAQSFESFKWFFDDGSGFIEMSETSNEIIPTQPGIYKLIGIIPCTLRELESKEIPVSICPDDIDNDGIIDNLDIDNDNDGILNCTESRGDVTINLNDLNNPILEFQDTTTDATITSGTFTTTNSSGVANTFTGNDLGNFTSTVVAAASAEGNYAMTFTESVNVNLSEDISYIHTSVDGEFFIAKITPANKNITLLDPDDRLLVDSNFDGLFETGITQISGSEIHFKYNPSPLGATPFEFFANQVDGFGFIHRLSNLTDNSNFQAYISLNCFKNDNDNDGIKDELDLDSDNDGIPDFVENQGTLVALSGVDLDTNGLDDIYDINSLPIDTDSDGVVDFYDLDSDNDGIYDLIESGQLGILSDTDLDGIEDGPNYGVNGWADAAETLPDSNLIGYTPNDLDTDTIFSYLDLDSDGDGCSDVIEAGFSDGNADDLIGDNPVVTDPNNGVVINVSDGYSLPNSDYLDIAPITITTQPVNTTVCELSNGTISVVSPDAETYQWELSADGMNWNVLSDDMIYSGVTTENLTISNAQLSFDNYLFRVKLDRSGNSCGLYSDEVVLTVDTLPVANTAANMLLCDDDNNGTMPFDLESQNSSINTVSGMTITYHASQADADNRANPITSPFESGNTTIYARVENDANTTCYDVSSFDLEVYESPFPSLAVTPLQECDDTSVGTDTDGLKVFDLTQKETEILNGQSATDFSLTYFIDAAYSIPIVSPSSFVGSVPGGRTIYVRMTNNLYNTCIADTTFDVEVFSLPIVNNPNTYRQCDDASNDREAYFNLTLDWIKEEINPNYISEGLTFTYYNDQTQAETIGGIEIIDETNYFVDLSTNSSETVWIRATNPNGCYRVVPLSLEINPSSATLDNYNPDPLFQCDETGSTVRGNVASFNLTDIHNDILNIFVPLNVTIHFYESQVDAELETNEIPDISNHQNTSSPISQNIWVRVKSDLGNDCLGLREFTSLLNVETLPFAYPVTFSSQCDYDTNDTVLSYPFDTSNLEADILNGQDPMNVTITYFDNVGNPLLYADGTSVISPIQPTFLTENQTITVRVTNNSTNDPDGACYDETNVEFFIDEQPIIANQVSPQVFCDDGLDLTQENDGLHNFDLSAFESTIRGSQNNMEIYFTYIDENGSTVTNEATNFPNTLISSNQIIDVEVINPINTTCSAFTTIELSVNPLPEFILEEEILVCGNPFIPEDIIPVQINASETFTYEWRFEDGSIVGNTLVLPSSNIPLPGKYTLTLTNPTTLCSKTQTVDVKAADPPNITLDDIEIVDLSENNSVTIINPSSLGNSTYMFSLVSDDNQVYFPYQESPVFNNVRAGFYTLFAQDVETICDEVQLRISVIGHRKFFTPNGDGTNEHWQIQGLDMTHAGSVIRIFDRYGKLLKQLDPLSVGWDGTFNGVLMPTDDYWFSLTLPDGRSLLGHFTLKR</sequence>
<dbReference type="GO" id="GO:0005509">
    <property type="term" value="F:calcium ion binding"/>
    <property type="evidence" value="ECO:0007669"/>
    <property type="project" value="InterPro"/>
</dbReference>
<organism evidence="2 3">
    <name type="scientific">Seonamhaeicola aphaedonensis</name>
    <dbReference type="NCBI Taxonomy" id="1461338"/>
    <lineage>
        <taxon>Bacteria</taxon>
        <taxon>Pseudomonadati</taxon>
        <taxon>Bacteroidota</taxon>
        <taxon>Flavobacteriia</taxon>
        <taxon>Flavobacteriales</taxon>
        <taxon>Flavobacteriaceae</taxon>
    </lineage>
</organism>
<dbReference type="NCBIfam" id="TIGR04131">
    <property type="entry name" value="Bac_Flav_CTERM"/>
    <property type="match status" value="1"/>
</dbReference>
<gene>
    <name evidence="2" type="ORF">DFQ02_10968</name>
</gene>